<evidence type="ECO:0000313" key="3">
    <source>
        <dbReference type="Proteomes" id="UP000005850"/>
    </source>
</evidence>
<dbReference type="Proteomes" id="UP000005850">
    <property type="component" value="Chromosome"/>
</dbReference>
<evidence type="ECO:0000313" key="2">
    <source>
        <dbReference type="EMBL" id="AIG25320.1"/>
    </source>
</evidence>
<dbReference type="RefSeq" id="WP_003335162.1">
    <property type="nucleotide sequence ID" value="NZ_CP007806.1"/>
</dbReference>
<dbReference type="STRING" id="1042163.BRLA_c009800"/>
<dbReference type="HOGENOM" id="CLU_1131790_0_0_9"/>
<feature type="transmembrane region" description="Helical" evidence="1">
    <location>
        <begin position="217"/>
        <end position="238"/>
    </location>
</feature>
<dbReference type="PANTHER" id="PTHR37305">
    <property type="entry name" value="INTEGRAL MEMBRANE PROTEIN-RELATED"/>
    <property type="match status" value="1"/>
</dbReference>
<name>A0A075R6V8_BRELA</name>
<evidence type="ECO:0000256" key="1">
    <source>
        <dbReference type="SAM" id="Phobius"/>
    </source>
</evidence>
<dbReference type="KEGG" id="blr:BRLA_c009800"/>
<keyword evidence="1" id="KW-0812">Transmembrane</keyword>
<feature type="transmembrane region" description="Helical" evidence="1">
    <location>
        <begin position="144"/>
        <end position="168"/>
    </location>
</feature>
<proteinExistence type="predicted"/>
<sequence length="244" mass="27455">MGNLLYVELLKLKRAKMFFVSMIGAASAPIMVFIGFLNMKMKNPHASVEFQEAFYNTNLYTLLLIGTLLYGVITAYLFNREYVEDTLKNLLTIPVSRTSFILSKLVLLLIWILLLTIMTWGLTLILGCIGQFEGLSTALLIQSFSQYIMGGFLLFLLSTPTMLVTFLFKNYVPTIIFTAVITMANVALANSEYRVLFPYSAVHAVAINRFVAEYAPVYSYLSILLTSILGFIITTVYVNKVDVH</sequence>
<protein>
    <submittedName>
        <fullName evidence="2">ABC-type transport system involved in multi-copper enzyme maturation, permease component</fullName>
    </submittedName>
</protein>
<keyword evidence="3" id="KW-1185">Reference proteome</keyword>
<dbReference type="EMBL" id="CP007806">
    <property type="protein sequence ID" value="AIG25320.1"/>
    <property type="molecule type" value="Genomic_DNA"/>
</dbReference>
<dbReference type="AlphaFoldDB" id="A0A075R6V8"/>
<feature type="transmembrane region" description="Helical" evidence="1">
    <location>
        <begin position="105"/>
        <end position="132"/>
    </location>
</feature>
<feature type="transmembrane region" description="Helical" evidence="1">
    <location>
        <begin position="59"/>
        <end position="78"/>
    </location>
</feature>
<feature type="transmembrane region" description="Helical" evidence="1">
    <location>
        <begin position="175"/>
        <end position="197"/>
    </location>
</feature>
<feature type="transmembrane region" description="Helical" evidence="1">
    <location>
        <begin position="18"/>
        <end position="39"/>
    </location>
</feature>
<keyword evidence="1" id="KW-0472">Membrane</keyword>
<dbReference type="PANTHER" id="PTHR37305:SF1">
    <property type="entry name" value="MEMBRANE PROTEIN"/>
    <property type="match status" value="1"/>
</dbReference>
<dbReference type="Pfam" id="PF12730">
    <property type="entry name" value="ABC2_membrane_4"/>
    <property type="match status" value="1"/>
</dbReference>
<gene>
    <name evidence="2" type="ORF">BRLA_c009800</name>
</gene>
<reference evidence="2" key="1">
    <citation type="journal article" date="2011" name="J. Bacteriol.">
        <title>Genome sequence of Brevibacillus laterosporus LMG 15441, a pathogen of invertebrates.</title>
        <authorList>
            <person name="Djukic M."/>
            <person name="Poehlein A."/>
            <person name="Thurmer A."/>
            <person name="Daniel R."/>
        </authorList>
    </citation>
    <scope>NUCLEOTIDE SEQUENCE [LARGE SCALE GENOMIC DNA]</scope>
    <source>
        <strain evidence="2">LMG 15441</strain>
    </source>
</reference>
<dbReference type="eggNOG" id="COG4200">
    <property type="taxonomic scope" value="Bacteria"/>
</dbReference>
<organism evidence="2 3">
    <name type="scientific">Brevibacillus laterosporus LMG 15441</name>
    <dbReference type="NCBI Taxonomy" id="1042163"/>
    <lineage>
        <taxon>Bacteria</taxon>
        <taxon>Bacillati</taxon>
        <taxon>Bacillota</taxon>
        <taxon>Bacilli</taxon>
        <taxon>Bacillales</taxon>
        <taxon>Paenibacillaceae</taxon>
        <taxon>Brevibacillus</taxon>
    </lineage>
</organism>
<accession>A0A075R6V8</accession>
<keyword evidence="1" id="KW-1133">Transmembrane helix</keyword>